<dbReference type="FunFam" id="2.90.10.10:FF:000013">
    <property type="entry name" value="G-type lectin S-receptor-like serine/threonine-protein kinase LECRK1"/>
    <property type="match status" value="1"/>
</dbReference>
<evidence type="ECO:0000256" key="21">
    <source>
        <dbReference type="SAM" id="SignalP"/>
    </source>
</evidence>
<keyword evidence="15" id="KW-0325">Glycoprotein</keyword>
<keyword evidence="10 18" id="KW-0067">ATP-binding</keyword>
<evidence type="ECO:0000256" key="8">
    <source>
        <dbReference type="ARBA" id="ARBA00022741"/>
    </source>
</evidence>
<dbReference type="InterPro" id="IPR001480">
    <property type="entry name" value="Bulb-type_lectin_dom"/>
</dbReference>
<dbReference type="InterPro" id="IPR008271">
    <property type="entry name" value="Ser/Thr_kinase_AS"/>
</dbReference>
<evidence type="ECO:0000256" key="17">
    <source>
        <dbReference type="ARBA" id="ARBA00048679"/>
    </source>
</evidence>
<evidence type="ECO:0000256" key="3">
    <source>
        <dbReference type="ARBA" id="ARBA00022536"/>
    </source>
</evidence>
<dbReference type="GO" id="GO:0004674">
    <property type="term" value="F:protein serine/threonine kinase activity"/>
    <property type="evidence" value="ECO:0007669"/>
    <property type="project" value="UniProtKB-KW"/>
</dbReference>
<evidence type="ECO:0000256" key="13">
    <source>
        <dbReference type="ARBA" id="ARBA00023157"/>
    </source>
</evidence>
<accession>A0A4S4DYS7</accession>
<dbReference type="GO" id="GO:0016020">
    <property type="term" value="C:membrane"/>
    <property type="evidence" value="ECO:0007669"/>
    <property type="project" value="UniProtKB-SubCell"/>
</dbReference>
<organism evidence="24 25">
    <name type="scientific">Camellia sinensis var. sinensis</name>
    <name type="common">China tea</name>
    <dbReference type="NCBI Taxonomy" id="542762"/>
    <lineage>
        <taxon>Eukaryota</taxon>
        <taxon>Viridiplantae</taxon>
        <taxon>Streptophyta</taxon>
        <taxon>Embryophyta</taxon>
        <taxon>Tracheophyta</taxon>
        <taxon>Spermatophyta</taxon>
        <taxon>Magnoliopsida</taxon>
        <taxon>eudicotyledons</taxon>
        <taxon>Gunneridae</taxon>
        <taxon>Pentapetalae</taxon>
        <taxon>asterids</taxon>
        <taxon>Ericales</taxon>
        <taxon>Theaceae</taxon>
        <taxon>Camellia</taxon>
    </lineage>
</organism>
<keyword evidence="8 18" id="KW-0547">Nucleotide-binding</keyword>
<dbReference type="PROSITE" id="PS00107">
    <property type="entry name" value="PROTEIN_KINASE_ATP"/>
    <property type="match status" value="1"/>
</dbReference>
<dbReference type="FunFam" id="3.30.200.20:FF:000059">
    <property type="entry name" value="S-receptor-like serine/threonine-protein kinase"/>
    <property type="match status" value="1"/>
</dbReference>
<keyword evidence="12 20" id="KW-0472">Membrane</keyword>
<dbReference type="PIRSF" id="PIRSF000641">
    <property type="entry name" value="SRK"/>
    <property type="match status" value="1"/>
</dbReference>
<comment type="catalytic activity">
    <reaction evidence="17 18">
        <text>L-seryl-[protein] + ATP = O-phospho-L-seryl-[protein] + ADP + H(+)</text>
        <dbReference type="Rhea" id="RHEA:17989"/>
        <dbReference type="Rhea" id="RHEA-COMP:9863"/>
        <dbReference type="Rhea" id="RHEA-COMP:11604"/>
        <dbReference type="ChEBI" id="CHEBI:15378"/>
        <dbReference type="ChEBI" id="CHEBI:29999"/>
        <dbReference type="ChEBI" id="CHEBI:30616"/>
        <dbReference type="ChEBI" id="CHEBI:83421"/>
        <dbReference type="ChEBI" id="CHEBI:456216"/>
        <dbReference type="EC" id="2.7.11.1"/>
    </reaction>
</comment>
<evidence type="ECO:0000259" key="23">
    <source>
        <dbReference type="PROSITE" id="PS50927"/>
    </source>
</evidence>
<dbReference type="EMBL" id="SDRB02009705">
    <property type="protein sequence ID" value="THG07896.1"/>
    <property type="molecule type" value="Genomic_DNA"/>
</dbReference>
<dbReference type="AlphaFoldDB" id="A0A4S4DYS7"/>
<evidence type="ECO:0000256" key="18">
    <source>
        <dbReference type="PIRNR" id="PIRNR000641"/>
    </source>
</evidence>
<evidence type="ECO:0000256" key="20">
    <source>
        <dbReference type="SAM" id="Phobius"/>
    </source>
</evidence>
<dbReference type="InterPro" id="IPR003609">
    <property type="entry name" value="Pan_app"/>
</dbReference>
<dbReference type="Gene3D" id="2.90.10.10">
    <property type="entry name" value="Bulb-type lectin domain"/>
    <property type="match status" value="1"/>
</dbReference>
<evidence type="ECO:0000256" key="11">
    <source>
        <dbReference type="ARBA" id="ARBA00022989"/>
    </source>
</evidence>
<dbReference type="InterPro" id="IPR036426">
    <property type="entry name" value="Bulb-type_lectin_dom_sf"/>
</dbReference>
<dbReference type="PROSITE" id="PS50927">
    <property type="entry name" value="BULB_LECTIN"/>
    <property type="match status" value="1"/>
</dbReference>
<keyword evidence="3" id="KW-0245">EGF-like domain</keyword>
<keyword evidence="5 20" id="KW-0812">Transmembrane</keyword>
<dbReference type="Pfam" id="PF00069">
    <property type="entry name" value="Pkinase"/>
    <property type="match status" value="1"/>
</dbReference>
<dbReference type="STRING" id="542762.A0A4S4DYS7"/>
<dbReference type="SUPFAM" id="SSF56112">
    <property type="entry name" value="Protein kinase-like (PK-like)"/>
    <property type="match status" value="1"/>
</dbReference>
<evidence type="ECO:0000256" key="1">
    <source>
        <dbReference type="ARBA" id="ARBA00004479"/>
    </source>
</evidence>
<keyword evidence="7" id="KW-0430">Lectin</keyword>
<keyword evidence="9 18" id="KW-0418">Kinase</keyword>
<feature type="domain" description="Protein kinase" evidence="22">
    <location>
        <begin position="508"/>
        <end position="782"/>
    </location>
</feature>
<keyword evidence="6 21" id="KW-0732">Signal</keyword>
<dbReference type="Gene3D" id="1.10.510.10">
    <property type="entry name" value="Transferase(Phosphotransferase) domain 1"/>
    <property type="match status" value="1"/>
</dbReference>
<evidence type="ECO:0000256" key="6">
    <source>
        <dbReference type="ARBA" id="ARBA00022729"/>
    </source>
</evidence>
<evidence type="ECO:0000256" key="7">
    <source>
        <dbReference type="ARBA" id="ARBA00022734"/>
    </source>
</evidence>
<comment type="subcellular location">
    <subcellularLocation>
        <location evidence="1">Membrane</location>
        <topology evidence="1">Single-pass type I membrane protein</topology>
    </subcellularLocation>
</comment>
<dbReference type="InterPro" id="IPR011009">
    <property type="entry name" value="Kinase-like_dom_sf"/>
</dbReference>
<dbReference type="SMART" id="SM00108">
    <property type="entry name" value="B_lectin"/>
    <property type="match status" value="1"/>
</dbReference>
<dbReference type="GO" id="GO:0030246">
    <property type="term" value="F:carbohydrate binding"/>
    <property type="evidence" value="ECO:0007669"/>
    <property type="project" value="UniProtKB-KW"/>
</dbReference>
<keyword evidence="13" id="KW-1015">Disulfide bond</keyword>
<evidence type="ECO:0000256" key="16">
    <source>
        <dbReference type="ARBA" id="ARBA00047899"/>
    </source>
</evidence>
<evidence type="ECO:0000259" key="22">
    <source>
        <dbReference type="PROSITE" id="PS50011"/>
    </source>
</evidence>
<dbReference type="PANTHER" id="PTHR47976">
    <property type="entry name" value="G-TYPE LECTIN S-RECEPTOR-LIKE SERINE/THREONINE-PROTEIN KINASE SD2-5"/>
    <property type="match status" value="1"/>
</dbReference>
<evidence type="ECO:0000256" key="15">
    <source>
        <dbReference type="ARBA" id="ARBA00023180"/>
    </source>
</evidence>
<feature type="chain" id="PRO_5020418733" description="Receptor-like serine/threonine-protein kinase" evidence="21">
    <location>
        <begin position="23"/>
        <end position="800"/>
    </location>
</feature>
<evidence type="ECO:0000256" key="2">
    <source>
        <dbReference type="ARBA" id="ARBA00022527"/>
    </source>
</evidence>
<dbReference type="SMART" id="SM00220">
    <property type="entry name" value="S_TKc"/>
    <property type="match status" value="1"/>
</dbReference>
<comment type="caution">
    <text evidence="24">The sequence shown here is derived from an EMBL/GenBank/DDBJ whole genome shotgun (WGS) entry which is preliminary data.</text>
</comment>
<dbReference type="InterPro" id="IPR000719">
    <property type="entry name" value="Prot_kinase_dom"/>
</dbReference>
<evidence type="ECO:0000256" key="9">
    <source>
        <dbReference type="ARBA" id="ARBA00022777"/>
    </source>
</evidence>
<sequence length="800" mass="89235">MTPAAIHYLLFLSFLPFLPVFGASNITLGSSLSAIGDNSSWISPSEEFAFGFRQLDNTNIFLLAIWYAKIPDKTIIWHANTISPVQTESKVELTANGLTLNSPNGQAIWQAQPNTTISYAAMLNTGNFVLSSSTNSSVYVWESFSYPTDTILPTQVLSLGGMLYSRLTETNYSNGRFELHFVNGALELSAVARPSQYRYDPYYSSGRAHINSSESGFQLVFNRSADIYIVKGNGSTVELSWPKIVLNYDSNYHRATLDFDGVFRQYTYSKTSVGNQSWSIVRYIPDNICMHLTNGIGSGACGFNSYCVENSGIPSCQCPPGFSFTDANNKFGGCQPNFLLGCGVDDGSRNPRDLYDLEVISGVNWPSGNYDRLQPYNQTQCEQSCLHDCSCVVSIFDGRGTCWKKRLPLSDGRLESGTVIIKVRKGVGVPSPGNSNDPFSYSKKENHSLLWSILFGGSGFFNILLLVIVSLVVFSQRHKKSKKTTYDSNVPETNLRIFTFEELNEATQGFKEELGMGSFGIVYKGALKFGSKNQVAVKKLDKLSEKGEREFKTEVSAIGKTHHRNLVQLLGYCDEGTQRILVYELMTNGSLANFLFGLPRPSWHQRTQVALGTARGLVYLHEECDVPIIHCDIKPQNILIDEYFTARISDFGLAKSLMFNQSRTHTDIRGTRGYVAPEWFKNVPVTVKVDVYSFGVVLLEIICCRKHVAVEYGEEERAILTDWAYDCYMRGVLGTLVDNDEAAMSDNTMLCRWVMTALCCIQEDPSKRPTMKMVIQMLEGYVEVPIPTSTSTSFPKLHET</sequence>
<comment type="similarity">
    <text evidence="18">Belongs to the protein kinase superfamily. Ser/Thr protein kinase family.</text>
</comment>
<keyword evidence="14" id="KW-0675">Receptor</keyword>
<dbReference type="Pfam" id="PF01453">
    <property type="entry name" value="B_lectin"/>
    <property type="match status" value="1"/>
</dbReference>
<dbReference type="FunFam" id="2.90.10.30:FF:000001">
    <property type="entry name" value="Serine/threonine-protein kinase"/>
    <property type="match status" value="1"/>
</dbReference>
<evidence type="ECO:0000256" key="5">
    <source>
        <dbReference type="ARBA" id="ARBA00022692"/>
    </source>
</evidence>
<dbReference type="Pfam" id="PF08276">
    <property type="entry name" value="PAN_2"/>
    <property type="match status" value="1"/>
</dbReference>
<dbReference type="EC" id="2.7.11.1" evidence="18"/>
<comment type="catalytic activity">
    <reaction evidence="16 18">
        <text>L-threonyl-[protein] + ATP = O-phospho-L-threonyl-[protein] + ADP + H(+)</text>
        <dbReference type="Rhea" id="RHEA:46608"/>
        <dbReference type="Rhea" id="RHEA-COMP:11060"/>
        <dbReference type="Rhea" id="RHEA-COMP:11605"/>
        <dbReference type="ChEBI" id="CHEBI:15378"/>
        <dbReference type="ChEBI" id="CHEBI:30013"/>
        <dbReference type="ChEBI" id="CHEBI:30616"/>
        <dbReference type="ChEBI" id="CHEBI:61977"/>
        <dbReference type="ChEBI" id="CHEBI:456216"/>
        <dbReference type="EC" id="2.7.11.1"/>
    </reaction>
</comment>
<protein>
    <recommendedName>
        <fullName evidence="18">Receptor-like serine/threonine-protein kinase</fullName>
        <ecNumber evidence="18">2.7.11.1</ecNumber>
    </recommendedName>
</protein>
<gene>
    <name evidence="24" type="ORF">TEA_021068</name>
</gene>
<evidence type="ECO:0000256" key="19">
    <source>
        <dbReference type="PROSITE-ProRule" id="PRU10141"/>
    </source>
</evidence>
<dbReference type="CDD" id="cd14066">
    <property type="entry name" value="STKc_IRAK"/>
    <property type="match status" value="1"/>
</dbReference>
<evidence type="ECO:0000256" key="12">
    <source>
        <dbReference type="ARBA" id="ARBA00023136"/>
    </source>
</evidence>
<feature type="domain" description="Bulb-type lectin" evidence="23">
    <location>
        <begin position="26"/>
        <end position="143"/>
    </location>
</feature>
<evidence type="ECO:0000256" key="10">
    <source>
        <dbReference type="ARBA" id="ARBA00022840"/>
    </source>
</evidence>
<evidence type="ECO:0000256" key="14">
    <source>
        <dbReference type="ARBA" id="ARBA00023170"/>
    </source>
</evidence>
<keyword evidence="11 20" id="KW-1133">Transmembrane helix</keyword>
<name>A0A4S4DYS7_CAMSN</name>
<dbReference type="PROSITE" id="PS00108">
    <property type="entry name" value="PROTEIN_KINASE_ST"/>
    <property type="match status" value="1"/>
</dbReference>
<proteinExistence type="inferred from homology"/>
<dbReference type="InterPro" id="IPR051343">
    <property type="entry name" value="G-type_lectin_kinases/EP1-like"/>
</dbReference>
<evidence type="ECO:0000256" key="4">
    <source>
        <dbReference type="ARBA" id="ARBA00022679"/>
    </source>
</evidence>
<keyword evidence="2 18" id="KW-0723">Serine/threonine-protein kinase</keyword>
<dbReference type="Gene3D" id="3.30.200.20">
    <property type="entry name" value="Phosphorylase Kinase, domain 1"/>
    <property type="match status" value="1"/>
</dbReference>
<dbReference type="FunFam" id="1.10.510.10:FF:000237">
    <property type="entry name" value="G-type lectin S-receptor-like serine/threonine-protein kinase"/>
    <property type="match status" value="1"/>
</dbReference>
<dbReference type="PANTHER" id="PTHR47976:SF78">
    <property type="entry name" value="RECEPTOR-LIKE SERINE_THREONINE-PROTEIN KINASE"/>
    <property type="match status" value="1"/>
</dbReference>
<dbReference type="PROSITE" id="PS50011">
    <property type="entry name" value="PROTEIN_KINASE_DOM"/>
    <property type="match status" value="1"/>
</dbReference>
<dbReference type="Proteomes" id="UP000306102">
    <property type="component" value="Unassembled WGS sequence"/>
</dbReference>
<evidence type="ECO:0000313" key="24">
    <source>
        <dbReference type="EMBL" id="THG07896.1"/>
    </source>
</evidence>
<feature type="binding site" evidence="19">
    <location>
        <position position="539"/>
    </location>
    <ligand>
        <name>ATP</name>
        <dbReference type="ChEBI" id="CHEBI:30616"/>
    </ligand>
</feature>
<feature type="transmembrane region" description="Helical" evidence="20">
    <location>
        <begin position="449"/>
        <end position="474"/>
    </location>
</feature>
<dbReference type="GO" id="GO:0005524">
    <property type="term" value="F:ATP binding"/>
    <property type="evidence" value="ECO:0007669"/>
    <property type="project" value="UniProtKB-UniRule"/>
</dbReference>
<evidence type="ECO:0000313" key="25">
    <source>
        <dbReference type="Proteomes" id="UP000306102"/>
    </source>
</evidence>
<dbReference type="SUPFAM" id="SSF51110">
    <property type="entry name" value="alpha-D-mannose-specific plant lectins"/>
    <property type="match status" value="1"/>
</dbReference>
<dbReference type="InterPro" id="IPR017441">
    <property type="entry name" value="Protein_kinase_ATP_BS"/>
</dbReference>
<reference evidence="24 25" key="1">
    <citation type="journal article" date="2018" name="Proc. Natl. Acad. Sci. U.S.A.">
        <title>Draft genome sequence of Camellia sinensis var. sinensis provides insights into the evolution of the tea genome and tea quality.</title>
        <authorList>
            <person name="Wei C."/>
            <person name="Yang H."/>
            <person name="Wang S."/>
            <person name="Zhao J."/>
            <person name="Liu C."/>
            <person name="Gao L."/>
            <person name="Xia E."/>
            <person name="Lu Y."/>
            <person name="Tai Y."/>
            <person name="She G."/>
            <person name="Sun J."/>
            <person name="Cao H."/>
            <person name="Tong W."/>
            <person name="Gao Q."/>
            <person name="Li Y."/>
            <person name="Deng W."/>
            <person name="Jiang X."/>
            <person name="Wang W."/>
            <person name="Chen Q."/>
            <person name="Zhang S."/>
            <person name="Li H."/>
            <person name="Wu J."/>
            <person name="Wang P."/>
            <person name="Li P."/>
            <person name="Shi C."/>
            <person name="Zheng F."/>
            <person name="Jian J."/>
            <person name="Huang B."/>
            <person name="Shan D."/>
            <person name="Shi M."/>
            <person name="Fang C."/>
            <person name="Yue Y."/>
            <person name="Li F."/>
            <person name="Li D."/>
            <person name="Wei S."/>
            <person name="Han B."/>
            <person name="Jiang C."/>
            <person name="Yin Y."/>
            <person name="Xia T."/>
            <person name="Zhang Z."/>
            <person name="Bennetzen J.L."/>
            <person name="Zhao S."/>
            <person name="Wan X."/>
        </authorList>
    </citation>
    <scope>NUCLEOTIDE SEQUENCE [LARGE SCALE GENOMIC DNA]</scope>
    <source>
        <strain evidence="25">cv. Shuchazao</strain>
        <tissue evidence="24">Leaf</tissue>
    </source>
</reference>
<keyword evidence="25" id="KW-1185">Reference proteome</keyword>
<feature type="signal peptide" evidence="21">
    <location>
        <begin position="1"/>
        <end position="22"/>
    </location>
</feature>
<dbReference type="InterPro" id="IPR024171">
    <property type="entry name" value="SRK-like_kinase"/>
</dbReference>
<dbReference type="GO" id="GO:0106310">
    <property type="term" value="F:protein serine kinase activity"/>
    <property type="evidence" value="ECO:0007669"/>
    <property type="project" value="RHEA"/>
</dbReference>
<keyword evidence="4 18" id="KW-0808">Transferase</keyword>